<dbReference type="SUPFAM" id="SSF57256">
    <property type="entry name" value="Elafin-like"/>
    <property type="match status" value="1"/>
</dbReference>
<dbReference type="GO" id="GO:0030414">
    <property type="term" value="F:peptidase inhibitor activity"/>
    <property type="evidence" value="ECO:0007669"/>
    <property type="project" value="InterPro"/>
</dbReference>
<comment type="similarity">
    <text evidence="5">Belongs to the venom waprin family.</text>
</comment>
<dbReference type="GeneTree" id="ENSGT00990000213695"/>
<evidence type="ECO:0000313" key="7">
    <source>
        <dbReference type="Ensembl" id="ENSPTXP00000010581.1"/>
    </source>
</evidence>
<evidence type="ECO:0000256" key="1">
    <source>
        <dbReference type="ARBA" id="ARBA00002473"/>
    </source>
</evidence>
<dbReference type="InterPro" id="IPR036645">
    <property type="entry name" value="Elafin-like_sf"/>
</dbReference>
<proteinExistence type="inferred from homology"/>
<dbReference type="PRINTS" id="PR00003">
    <property type="entry name" value="4DISULPHCORE"/>
</dbReference>
<evidence type="ECO:0000259" key="6">
    <source>
        <dbReference type="PROSITE" id="PS51390"/>
    </source>
</evidence>
<dbReference type="Ensembl" id="ENSPTXT00000010935.1">
    <property type="protein sequence ID" value="ENSPTXP00000010581.1"/>
    <property type="gene ID" value="ENSPTXG00000007503.1"/>
</dbReference>
<evidence type="ECO:0000256" key="2">
    <source>
        <dbReference type="ARBA" id="ARBA00022529"/>
    </source>
</evidence>
<evidence type="ECO:0000256" key="5">
    <source>
        <dbReference type="ARBA" id="ARBA00035122"/>
    </source>
</evidence>
<evidence type="ECO:0000256" key="4">
    <source>
        <dbReference type="ARBA" id="ARBA00023157"/>
    </source>
</evidence>
<dbReference type="GO" id="GO:0042742">
    <property type="term" value="P:defense response to bacterium"/>
    <property type="evidence" value="ECO:0007669"/>
    <property type="project" value="UniProtKB-KW"/>
</dbReference>
<dbReference type="OMA" id="TRFRICF"/>
<keyword evidence="2" id="KW-0929">Antimicrobial</keyword>
<feature type="domain" description="WAP" evidence="6">
    <location>
        <begin position="13"/>
        <end position="59"/>
    </location>
</feature>
<name>A0A670YPS6_PSETE</name>
<reference evidence="7" key="2">
    <citation type="submission" date="2025-09" db="UniProtKB">
        <authorList>
            <consortium name="Ensembl"/>
        </authorList>
    </citation>
    <scope>IDENTIFICATION</scope>
</reference>
<dbReference type="PROSITE" id="PS51390">
    <property type="entry name" value="WAP"/>
    <property type="match status" value="1"/>
</dbReference>
<keyword evidence="3" id="KW-0044">Antibiotic</keyword>
<dbReference type="SMART" id="SM00217">
    <property type="entry name" value="WAP"/>
    <property type="match status" value="1"/>
</dbReference>
<reference evidence="7" key="1">
    <citation type="submission" date="2025-08" db="UniProtKB">
        <authorList>
            <consortium name="Ensembl"/>
        </authorList>
    </citation>
    <scope>IDENTIFICATION</scope>
</reference>
<accession>A0A670YPS6</accession>
<sequence>MNQRHNNFDFFSYTVKPGTCPVQYTVCRAAFDVCEKDEECPGIKRCCEGNCGTVCRTPEKGTSWA</sequence>
<dbReference type="Pfam" id="PF00095">
    <property type="entry name" value="WAP"/>
    <property type="match status" value="1"/>
</dbReference>
<comment type="function">
    <text evidence="1">Damages membranes of susceptible bacteria. Has no hemolytic activity. Not toxic to mice. Does not inhibit the proteinases elastase and cathepsin G.</text>
</comment>
<dbReference type="FunFam" id="4.10.75.10:FF:000001">
    <property type="entry name" value="Anosmin 1"/>
    <property type="match status" value="1"/>
</dbReference>
<dbReference type="InterPro" id="IPR008197">
    <property type="entry name" value="WAP_dom"/>
</dbReference>
<dbReference type="GO" id="GO:0005576">
    <property type="term" value="C:extracellular region"/>
    <property type="evidence" value="ECO:0007669"/>
    <property type="project" value="InterPro"/>
</dbReference>
<dbReference type="Proteomes" id="UP000472273">
    <property type="component" value="Unplaced"/>
</dbReference>
<keyword evidence="8" id="KW-1185">Reference proteome</keyword>
<dbReference type="Gene3D" id="4.10.75.10">
    <property type="entry name" value="Elafin-like"/>
    <property type="match status" value="1"/>
</dbReference>
<evidence type="ECO:0000313" key="8">
    <source>
        <dbReference type="Proteomes" id="UP000472273"/>
    </source>
</evidence>
<evidence type="ECO:0000256" key="3">
    <source>
        <dbReference type="ARBA" id="ARBA00023022"/>
    </source>
</evidence>
<keyword evidence="4" id="KW-1015">Disulfide bond</keyword>
<organism evidence="7 8">
    <name type="scientific">Pseudonaja textilis</name>
    <name type="common">Eastern brown snake</name>
    <dbReference type="NCBI Taxonomy" id="8673"/>
    <lineage>
        <taxon>Eukaryota</taxon>
        <taxon>Metazoa</taxon>
        <taxon>Chordata</taxon>
        <taxon>Craniata</taxon>
        <taxon>Vertebrata</taxon>
        <taxon>Euteleostomi</taxon>
        <taxon>Lepidosauria</taxon>
        <taxon>Squamata</taxon>
        <taxon>Bifurcata</taxon>
        <taxon>Unidentata</taxon>
        <taxon>Episquamata</taxon>
        <taxon>Toxicofera</taxon>
        <taxon>Serpentes</taxon>
        <taxon>Colubroidea</taxon>
        <taxon>Elapidae</taxon>
        <taxon>Hydrophiinae</taxon>
        <taxon>Pseudonaja</taxon>
    </lineage>
</organism>
<protein>
    <recommendedName>
        <fullName evidence="6">WAP domain-containing protein</fullName>
    </recommendedName>
</protein>
<dbReference type="AlphaFoldDB" id="A0A670YPS6"/>